<name>A0A0L9UFF2_PHAAN</name>
<proteinExistence type="predicted"/>
<gene>
    <name evidence="2" type="ORF">LR48_Vigan04g163600</name>
</gene>
<dbReference type="Gramene" id="KOM41438">
    <property type="protein sequence ID" value="KOM41438"/>
    <property type="gene ID" value="LR48_Vigan04g163600"/>
</dbReference>
<feature type="region of interest" description="Disordered" evidence="1">
    <location>
        <begin position="137"/>
        <end position="165"/>
    </location>
</feature>
<organism evidence="2 3">
    <name type="scientific">Phaseolus angularis</name>
    <name type="common">Azuki bean</name>
    <name type="synonym">Vigna angularis</name>
    <dbReference type="NCBI Taxonomy" id="3914"/>
    <lineage>
        <taxon>Eukaryota</taxon>
        <taxon>Viridiplantae</taxon>
        <taxon>Streptophyta</taxon>
        <taxon>Embryophyta</taxon>
        <taxon>Tracheophyta</taxon>
        <taxon>Spermatophyta</taxon>
        <taxon>Magnoliopsida</taxon>
        <taxon>eudicotyledons</taxon>
        <taxon>Gunneridae</taxon>
        <taxon>Pentapetalae</taxon>
        <taxon>rosids</taxon>
        <taxon>fabids</taxon>
        <taxon>Fabales</taxon>
        <taxon>Fabaceae</taxon>
        <taxon>Papilionoideae</taxon>
        <taxon>50 kb inversion clade</taxon>
        <taxon>NPAAA clade</taxon>
        <taxon>indigoferoid/millettioid clade</taxon>
        <taxon>Phaseoleae</taxon>
        <taxon>Vigna</taxon>
    </lineage>
</organism>
<protein>
    <submittedName>
        <fullName evidence="2">Uncharacterized protein</fullName>
    </submittedName>
</protein>
<evidence type="ECO:0000313" key="3">
    <source>
        <dbReference type="Proteomes" id="UP000053144"/>
    </source>
</evidence>
<feature type="compositionally biased region" description="Basic and acidic residues" evidence="1">
    <location>
        <begin position="149"/>
        <end position="158"/>
    </location>
</feature>
<reference evidence="3" key="1">
    <citation type="journal article" date="2015" name="Proc. Natl. Acad. Sci. U.S.A.">
        <title>Genome sequencing of adzuki bean (Vigna angularis) provides insight into high starch and low fat accumulation and domestication.</title>
        <authorList>
            <person name="Yang K."/>
            <person name="Tian Z."/>
            <person name="Chen C."/>
            <person name="Luo L."/>
            <person name="Zhao B."/>
            <person name="Wang Z."/>
            <person name="Yu L."/>
            <person name="Li Y."/>
            <person name="Sun Y."/>
            <person name="Li W."/>
            <person name="Chen Y."/>
            <person name="Li Y."/>
            <person name="Zhang Y."/>
            <person name="Ai D."/>
            <person name="Zhao J."/>
            <person name="Shang C."/>
            <person name="Ma Y."/>
            <person name="Wu B."/>
            <person name="Wang M."/>
            <person name="Gao L."/>
            <person name="Sun D."/>
            <person name="Zhang P."/>
            <person name="Guo F."/>
            <person name="Wang W."/>
            <person name="Li Y."/>
            <person name="Wang J."/>
            <person name="Varshney R.K."/>
            <person name="Wang J."/>
            <person name="Ling H.Q."/>
            <person name="Wan P."/>
        </authorList>
    </citation>
    <scope>NUCLEOTIDE SEQUENCE</scope>
    <source>
        <strain evidence="3">cv. Jingnong 6</strain>
    </source>
</reference>
<evidence type="ECO:0000256" key="1">
    <source>
        <dbReference type="SAM" id="MobiDB-lite"/>
    </source>
</evidence>
<accession>A0A0L9UFF2</accession>
<evidence type="ECO:0000313" key="2">
    <source>
        <dbReference type="EMBL" id="KOM41438.1"/>
    </source>
</evidence>
<sequence>MPRFPLNRGKFESTIEPHLCITVPPSPLDVLELLSILQKCVGLKDGGIDVTTSIVDGASPRHEKRHRRKRRRCQSCSDLGFAEISSNDDSGENSLDISDHEEKVEEVDTVVNDHNSSNILIESGTWKWKRLEMTHQQKSRPAPLLSRARARDSLEKSRPGARLSGKIESGRASTEIWTSVLFSGLDERPKSWTRTLLSHWTSVLLTLWTSVLYCLAGRASSSAWLDERPLLGRAFTSAGTIVLSKRPGRTSSSHVIWTSVLFKTSRTSVLFCSRTSVLFR</sequence>
<dbReference type="Proteomes" id="UP000053144">
    <property type="component" value="Chromosome 4"/>
</dbReference>
<dbReference type="AlphaFoldDB" id="A0A0L9UFF2"/>
<dbReference type="EMBL" id="CM003374">
    <property type="protein sequence ID" value="KOM41438.1"/>
    <property type="molecule type" value="Genomic_DNA"/>
</dbReference>